<dbReference type="PROSITE" id="PS51737">
    <property type="entry name" value="RECOMBINASE_DNA_BIND"/>
    <property type="match status" value="1"/>
</dbReference>
<evidence type="ECO:0000313" key="2">
    <source>
        <dbReference type="EMBL" id="SCW86742.1"/>
    </source>
</evidence>
<dbReference type="EMBL" id="FMTT01000082">
    <property type="protein sequence ID" value="SCW86742.1"/>
    <property type="molecule type" value="Genomic_DNA"/>
</dbReference>
<dbReference type="Gene3D" id="3.90.1750.20">
    <property type="entry name" value="Putative Large Serine Recombinase, Chain B, Domain 2"/>
    <property type="match status" value="1"/>
</dbReference>
<keyword evidence="3" id="KW-1185">Reference proteome</keyword>
<dbReference type="RefSeq" id="WP_090677343.1">
    <property type="nucleotide sequence ID" value="NZ_FMTT01000082.1"/>
</dbReference>
<dbReference type="PANTHER" id="PTHR30461">
    <property type="entry name" value="DNA-INVERTASE FROM LAMBDOID PROPHAGE"/>
    <property type="match status" value="1"/>
</dbReference>
<protein>
    <submittedName>
        <fullName evidence="2">Recombinase</fullName>
    </submittedName>
</protein>
<dbReference type="Proteomes" id="UP000198601">
    <property type="component" value="Unassembled WGS sequence"/>
</dbReference>
<name>A0A1G4TZ94_9BACL</name>
<dbReference type="GO" id="GO:0000150">
    <property type="term" value="F:DNA strand exchange activity"/>
    <property type="evidence" value="ECO:0007669"/>
    <property type="project" value="InterPro"/>
</dbReference>
<gene>
    <name evidence="2" type="ORF">SAMN04487970_10829</name>
</gene>
<evidence type="ECO:0000313" key="3">
    <source>
        <dbReference type="Proteomes" id="UP000198601"/>
    </source>
</evidence>
<sequence>MGMSQRAKEGLWNGGQVLGYKSINKELIIVPQEAEIVKLIFQKFTDECWGTKRISNYLNSIGYRTKNGKAFSITAVSTIIKNPVYKGYIQYNQVINWEKERRNGKNPDYIICKGVHGAIIDEATWDKANSVAKQRATGTPRQYSGTFPLTGLAKCPECGTFMTSLYGAKRKDGTRKRCLRGIP</sequence>
<dbReference type="AlphaFoldDB" id="A0A1G4TZ94"/>
<proteinExistence type="predicted"/>
<feature type="domain" description="Recombinase" evidence="1">
    <location>
        <begin position="17"/>
        <end position="138"/>
    </location>
</feature>
<dbReference type="STRING" id="624147.SAMN04487970_10829"/>
<evidence type="ECO:0000259" key="1">
    <source>
        <dbReference type="PROSITE" id="PS51737"/>
    </source>
</evidence>
<dbReference type="GO" id="GO:0003677">
    <property type="term" value="F:DNA binding"/>
    <property type="evidence" value="ECO:0007669"/>
    <property type="project" value="InterPro"/>
</dbReference>
<reference evidence="3" key="1">
    <citation type="submission" date="2016-10" db="EMBL/GenBank/DDBJ databases">
        <authorList>
            <person name="Varghese N."/>
            <person name="Submissions S."/>
        </authorList>
    </citation>
    <scope>NUCLEOTIDE SEQUENCE [LARGE SCALE GENOMIC DNA]</scope>
    <source>
        <strain evidence="3">CGMCC 1.8946</strain>
    </source>
</reference>
<dbReference type="PANTHER" id="PTHR30461:SF23">
    <property type="entry name" value="DNA RECOMBINASE-RELATED"/>
    <property type="match status" value="1"/>
</dbReference>
<dbReference type="Pfam" id="PF07508">
    <property type="entry name" value="Recombinase"/>
    <property type="match status" value="1"/>
</dbReference>
<organism evidence="2 3">
    <name type="scientific">Paenibacillus tianmuensis</name>
    <dbReference type="NCBI Taxonomy" id="624147"/>
    <lineage>
        <taxon>Bacteria</taxon>
        <taxon>Bacillati</taxon>
        <taxon>Bacillota</taxon>
        <taxon>Bacilli</taxon>
        <taxon>Bacillales</taxon>
        <taxon>Paenibacillaceae</taxon>
        <taxon>Paenibacillus</taxon>
    </lineage>
</organism>
<dbReference type="InterPro" id="IPR011109">
    <property type="entry name" value="DNA_bind_recombinase_dom"/>
</dbReference>
<dbReference type="OrthoDB" id="9811097at2"/>
<dbReference type="InterPro" id="IPR038109">
    <property type="entry name" value="DNA_bind_recomb_sf"/>
</dbReference>
<accession>A0A1G4TZ94</accession>
<dbReference type="InterPro" id="IPR050639">
    <property type="entry name" value="SSR_resolvase"/>
</dbReference>